<proteinExistence type="predicted"/>
<evidence type="ECO:0000256" key="1">
    <source>
        <dbReference type="SAM" id="Phobius"/>
    </source>
</evidence>
<reference evidence="2 3" key="1">
    <citation type="submission" date="2024-02" db="EMBL/GenBank/DDBJ databases">
        <title>A novel Wenzhouxiangellaceae bacterium, isolated from coastal sediments.</title>
        <authorList>
            <person name="Du Z.-J."/>
            <person name="Ye Y.-Q."/>
            <person name="Zhang X.-Y."/>
        </authorList>
    </citation>
    <scope>NUCLEOTIDE SEQUENCE [LARGE SCALE GENOMIC DNA]</scope>
    <source>
        <strain evidence="2 3">CH-27</strain>
    </source>
</reference>
<feature type="transmembrane region" description="Helical" evidence="1">
    <location>
        <begin position="12"/>
        <end position="39"/>
    </location>
</feature>
<sequence length="40" mass="4257">MIEQRDIAKQRSRAVVTAWILAAVAAGIFAAYVLAAVLAQ</sequence>
<dbReference type="Proteomes" id="UP001359886">
    <property type="component" value="Unassembled WGS sequence"/>
</dbReference>
<gene>
    <name evidence="2" type="ORF">V3330_07720</name>
</gene>
<keyword evidence="3" id="KW-1185">Reference proteome</keyword>
<accession>A0AAW9RF89</accession>
<comment type="caution">
    <text evidence="2">The sequence shown here is derived from an EMBL/GenBank/DDBJ whole genome shotgun (WGS) entry which is preliminary data.</text>
</comment>
<dbReference type="AlphaFoldDB" id="A0AAW9RF89"/>
<evidence type="ECO:0000313" key="2">
    <source>
        <dbReference type="EMBL" id="MEJ8567510.1"/>
    </source>
</evidence>
<dbReference type="EMBL" id="JAZHOG010000004">
    <property type="protein sequence ID" value="MEJ8567510.1"/>
    <property type="molecule type" value="Genomic_DNA"/>
</dbReference>
<keyword evidence="1" id="KW-1133">Transmembrane helix</keyword>
<keyword evidence="1" id="KW-0472">Membrane</keyword>
<keyword evidence="1" id="KW-0812">Transmembrane</keyword>
<name>A0AAW9RF89_9GAMM</name>
<organism evidence="2 3">
    <name type="scientific">Elongatibacter sediminis</name>
    <dbReference type="NCBI Taxonomy" id="3119006"/>
    <lineage>
        <taxon>Bacteria</taxon>
        <taxon>Pseudomonadati</taxon>
        <taxon>Pseudomonadota</taxon>
        <taxon>Gammaproteobacteria</taxon>
        <taxon>Chromatiales</taxon>
        <taxon>Wenzhouxiangellaceae</taxon>
        <taxon>Elongatibacter</taxon>
    </lineage>
</organism>
<evidence type="ECO:0000313" key="3">
    <source>
        <dbReference type="Proteomes" id="UP001359886"/>
    </source>
</evidence>
<dbReference type="RefSeq" id="WP_354694830.1">
    <property type="nucleotide sequence ID" value="NZ_JAZHOG010000004.1"/>
</dbReference>
<protein>
    <submittedName>
        <fullName evidence="2">Uncharacterized protein</fullName>
    </submittedName>
</protein>